<reference evidence="1" key="1">
    <citation type="submission" date="2015-07" db="EMBL/GenBank/DDBJ databases">
        <title>MeaNS - Measles Nucleotide Surveillance Program.</title>
        <authorList>
            <person name="Tran T."/>
            <person name="Druce J."/>
        </authorList>
    </citation>
    <scope>NUCLEOTIDE SEQUENCE</scope>
    <source>
        <strain evidence="1">UCB-OBI-ISO-001</strain>
        <tissue evidence="1">Gonad</tissue>
    </source>
</reference>
<proteinExistence type="predicted"/>
<evidence type="ECO:0000313" key="1">
    <source>
        <dbReference type="EMBL" id="KOF72538.1"/>
    </source>
</evidence>
<feature type="non-terminal residue" evidence="1">
    <location>
        <position position="1"/>
    </location>
</feature>
<organism evidence="1">
    <name type="scientific">Octopus bimaculoides</name>
    <name type="common">California two-spotted octopus</name>
    <dbReference type="NCBI Taxonomy" id="37653"/>
    <lineage>
        <taxon>Eukaryota</taxon>
        <taxon>Metazoa</taxon>
        <taxon>Spiralia</taxon>
        <taxon>Lophotrochozoa</taxon>
        <taxon>Mollusca</taxon>
        <taxon>Cephalopoda</taxon>
        <taxon>Coleoidea</taxon>
        <taxon>Octopodiformes</taxon>
        <taxon>Octopoda</taxon>
        <taxon>Incirrata</taxon>
        <taxon>Octopodidae</taxon>
        <taxon>Octopus</taxon>
    </lineage>
</organism>
<gene>
    <name evidence="1" type="ORF">OCBIM_22039294mg</name>
</gene>
<name>A0A0L8G6K8_OCTBM</name>
<dbReference type="AlphaFoldDB" id="A0A0L8G6K8"/>
<sequence>ISWSSVIPNTAVLAETRITSIQAMLIKNQLRWTSHRIRTGDKRIPEQIFMLSLWWEREKIVNRRCKVSLRSNLKCLN</sequence>
<protein>
    <submittedName>
        <fullName evidence="1">Uncharacterized protein</fullName>
    </submittedName>
</protein>
<accession>A0A0L8G6K8</accession>
<dbReference type="EMBL" id="KQ423609">
    <property type="protein sequence ID" value="KOF72538.1"/>
    <property type="molecule type" value="Genomic_DNA"/>
</dbReference>